<dbReference type="EMBL" id="MSIE01000002">
    <property type="protein sequence ID" value="OLF19349.1"/>
    <property type="molecule type" value="Genomic_DNA"/>
</dbReference>
<organism evidence="3 4">
    <name type="scientific">Actinophytocola xanthii</name>
    <dbReference type="NCBI Taxonomy" id="1912961"/>
    <lineage>
        <taxon>Bacteria</taxon>
        <taxon>Bacillati</taxon>
        <taxon>Actinomycetota</taxon>
        <taxon>Actinomycetes</taxon>
        <taxon>Pseudonocardiales</taxon>
        <taxon>Pseudonocardiaceae</taxon>
    </lineage>
</organism>
<dbReference type="AlphaFoldDB" id="A0A1Q8CYB8"/>
<keyword evidence="1" id="KW-0732">Signal</keyword>
<reference evidence="3 4" key="1">
    <citation type="submission" date="2016-12" db="EMBL/GenBank/DDBJ databases">
        <title>The draft genome sequence of Actinophytocola sp. 11-183.</title>
        <authorList>
            <person name="Wang W."/>
            <person name="Yuan L."/>
        </authorList>
    </citation>
    <scope>NUCLEOTIDE SEQUENCE [LARGE SCALE GENOMIC DNA]</scope>
    <source>
        <strain evidence="3 4">11-183</strain>
    </source>
</reference>
<keyword evidence="4" id="KW-1185">Reference proteome</keyword>
<dbReference type="SUPFAM" id="SSF53474">
    <property type="entry name" value="alpha/beta-Hydrolases"/>
    <property type="match status" value="1"/>
</dbReference>
<evidence type="ECO:0000256" key="1">
    <source>
        <dbReference type="SAM" id="SignalP"/>
    </source>
</evidence>
<proteinExistence type="predicted"/>
<gene>
    <name evidence="3" type="ORF">BU204_02760</name>
</gene>
<dbReference type="Pfam" id="PF00561">
    <property type="entry name" value="Abhydrolase_1"/>
    <property type="match status" value="1"/>
</dbReference>
<evidence type="ECO:0000313" key="4">
    <source>
        <dbReference type="Proteomes" id="UP000185596"/>
    </source>
</evidence>
<dbReference type="GO" id="GO:0003824">
    <property type="term" value="F:catalytic activity"/>
    <property type="evidence" value="ECO:0007669"/>
    <property type="project" value="UniProtKB-ARBA"/>
</dbReference>
<dbReference type="InterPro" id="IPR029058">
    <property type="entry name" value="AB_hydrolase_fold"/>
</dbReference>
<comment type="caution">
    <text evidence="3">The sequence shown here is derived from an EMBL/GenBank/DDBJ whole genome shotgun (WGS) entry which is preliminary data.</text>
</comment>
<feature type="chain" id="PRO_5012005447" description="AB hydrolase-1 domain-containing protein" evidence="1">
    <location>
        <begin position="19"/>
        <end position="453"/>
    </location>
</feature>
<evidence type="ECO:0000313" key="3">
    <source>
        <dbReference type="EMBL" id="OLF19349.1"/>
    </source>
</evidence>
<dbReference type="STRING" id="1912961.BU204_02760"/>
<dbReference type="Proteomes" id="UP000185596">
    <property type="component" value="Unassembled WGS sequence"/>
</dbReference>
<name>A0A1Q8CYB8_9PSEU</name>
<protein>
    <recommendedName>
        <fullName evidence="2">AB hydrolase-1 domain-containing protein</fullName>
    </recommendedName>
</protein>
<accession>A0A1Q8CYB8</accession>
<dbReference type="InterPro" id="IPR000073">
    <property type="entry name" value="AB_hydrolase_1"/>
</dbReference>
<sequence length="453" mass="48825">MALLAVLVAALLVAPAAAEPAGTGPQVHRGTIDGAEYLVTVPEDWNGTLVLFSHGYYPEAYPPPPGHVMLSTAEQTAELLLDDGYALAASNFRGVVGWTVEPALRDQIRLLDWFEDNIGHPRRTIASGMSMGGGISVLLAERNPHRFDGVLAQCGEYDMPGSWNIALDVTFAVRTLLTDGTAELVRPENPRASVDALHAGVARARTSEAGLAKLALIAALGNVPGWMSAHDPAPAQLWQRVQAQADWIDLAYVQGIGPGARPDVERHAGGNPSWNTGVDYRRQLAISGQLDTVRQAYAAAGGDLAADLAALNRAPRIAADPRALGYMYRLAVPRGSTPAPVLTLHNPADGGAVADQVRWYAEHTDDRQVRHLWSDRGNHCAFSAAEEVTALRVLERRIETGRWPDTRPDTLNAAAGAFAPEHHIVKDIVTWVDKAMPPAFTRYTPSTFQRPSR</sequence>
<evidence type="ECO:0000259" key="2">
    <source>
        <dbReference type="Pfam" id="PF00561"/>
    </source>
</evidence>
<feature type="domain" description="AB hydrolase-1" evidence="2">
    <location>
        <begin position="76"/>
        <end position="189"/>
    </location>
</feature>
<dbReference type="Gene3D" id="3.40.50.1820">
    <property type="entry name" value="alpha/beta hydrolase"/>
    <property type="match status" value="1"/>
</dbReference>
<feature type="signal peptide" evidence="1">
    <location>
        <begin position="1"/>
        <end position="18"/>
    </location>
</feature>